<gene>
    <name evidence="2" type="ORF">A2572_01340</name>
</gene>
<comment type="caution">
    <text evidence="2">The sequence shown here is derived from an EMBL/GenBank/DDBJ whole genome shotgun (WGS) entry which is preliminary data.</text>
</comment>
<keyword evidence="1" id="KW-0175">Coiled coil</keyword>
<evidence type="ECO:0000313" key="2">
    <source>
        <dbReference type="EMBL" id="OGD83650.1"/>
    </source>
</evidence>
<evidence type="ECO:0000256" key="1">
    <source>
        <dbReference type="SAM" id="Coils"/>
    </source>
</evidence>
<evidence type="ECO:0000313" key="3">
    <source>
        <dbReference type="Proteomes" id="UP000179237"/>
    </source>
</evidence>
<organism evidence="2 3">
    <name type="scientific">Candidatus Collierbacteria bacterium RIFOXYD1_FULL_40_9</name>
    <dbReference type="NCBI Taxonomy" id="1817731"/>
    <lineage>
        <taxon>Bacteria</taxon>
        <taxon>Candidatus Collieribacteriota</taxon>
    </lineage>
</organism>
<reference evidence="2 3" key="1">
    <citation type="journal article" date="2016" name="Nat. Commun.">
        <title>Thousands of microbial genomes shed light on interconnected biogeochemical processes in an aquifer system.</title>
        <authorList>
            <person name="Anantharaman K."/>
            <person name="Brown C.T."/>
            <person name="Hug L.A."/>
            <person name="Sharon I."/>
            <person name="Castelle C.J."/>
            <person name="Probst A.J."/>
            <person name="Thomas B.C."/>
            <person name="Singh A."/>
            <person name="Wilkins M.J."/>
            <person name="Karaoz U."/>
            <person name="Brodie E.L."/>
            <person name="Williams K.H."/>
            <person name="Hubbard S.S."/>
            <person name="Banfield J.F."/>
        </authorList>
    </citation>
    <scope>NUCLEOTIDE SEQUENCE [LARGE SCALE GENOMIC DNA]</scope>
</reference>
<sequence length="93" mass="10278">MLTYKTIIKTSFILLIVLSALNLISANILSTKGLAVAIQEKEVLRLEKENRQIKTKIEEASRLSDVESLSHSLGFVRSGQVVYLQTSAGFALK</sequence>
<dbReference type="AlphaFoldDB" id="A0A1F5FVL2"/>
<feature type="coiled-coil region" evidence="1">
    <location>
        <begin position="36"/>
        <end position="66"/>
    </location>
</feature>
<proteinExistence type="predicted"/>
<dbReference type="EMBL" id="MFAQ01000011">
    <property type="protein sequence ID" value="OGD83650.1"/>
    <property type="molecule type" value="Genomic_DNA"/>
</dbReference>
<accession>A0A1F5FVL2</accession>
<dbReference type="Proteomes" id="UP000179237">
    <property type="component" value="Unassembled WGS sequence"/>
</dbReference>
<protein>
    <recommendedName>
        <fullName evidence="4">Cell division protein FtsL</fullName>
    </recommendedName>
</protein>
<evidence type="ECO:0008006" key="4">
    <source>
        <dbReference type="Google" id="ProtNLM"/>
    </source>
</evidence>
<name>A0A1F5FVL2_9BACT</name>